<proteinExistence type="inferred from homology"/>
<dbReference type="EC" id="2.1.1.33" evidence="7"/>
<keyword evidence="4 7" id="KW-0808">Transferase</keyword>
<dbReference type="PANTHER" id="PTHR23417:SF14">
    <property type="entry name" value="PENTACOTRIPEPTIDE-REPEAT REGION OF PRORP DOMAIN-CONTAINING PROTEIN"/>
    <property type="match status" value="1"/>
</dbReference>
<comment type="similarity">
    <text evidence="7">Belongs to the class I-like SAM-binding methyltransferase superfamily. TrmB family.</text>
</comment>
<dbReference type="AlphaFoldDB" id="A0A368BTJ0"/>
<evidence type="ECO:0000256" key="7">
    <source>
        <dbReference type="HAMAP-Rule" id="MF_01057"/>
    </source>
</evidence>
<evidence type="ECO:0000256" key="5">
    <source>
        <dbReference type="ARBA" id="ARBA00022691"/>
    </source>
</evidence>
<dbReference type="Proteomes" id="UP000253307">
    <property type="component" value="Unassembled WGS sequence"/>
</dbReference>
<comment type="catalytic activity">
    <reaction evidence="1 7">
        <text>guanosine(46) in tRNA + S-adenosyl-L-methionine = N(7)-methylguanosine(46) in tRNA + S-adenosyl-L-homocysteine</text>
        <dbReference type="Rhea" id="RHEA:42708"/>
        <dbReference type="Rhea" id="RHEA-COMP:10188"/>
        <dbReference type="Rhea" id="RHEA-COMP:10189"/>
        <dbReference type="ChEBI" id="CHEBI:57856"/>
        <dbReference type="ChEBI" id="CHEBI:59789"/>
        <dbReference type="ChEBI" id="CHEBI:74269"/>
        <dbReference type="ChEBI" id="CHEBI:74480"/>
        <dbReference type="EC" id="2.1.1.33"/>
    </reaction>
</comment>
<organism evidence="8 9">
    <name type="scientific">SAR86 cluster bacterium</name>
    <dbReference type="NCBI Taxonomy" id="2030880"/>
    <lineage>
        <taxon>Bacteria</taxon>
        <taxon>Pseudomonadati</taxon>
        <taxon>Pseudomonadota</taxon>
        <taxon>Gammaproteobacteria</taxon>
        <taxon>SAR86 cluster</taxon>
    </lineage>
</organism>
<evidence type="ECO:0000256" key="6">
    <source>
        <dbReference type="ARBA" id="ARBA00022694"/>
    </source>
</evidence>
<feature type="binding site" evidence="7">
    <location>
        <position position="125"/>
    </location>
    <ligand>
        <name>substrate</name>
    </ligand>
</feature>
<keyword evidence="5 7" id="KW-0949">S-adenosyl-L-methionine</keyword>
<evidence type="ECO:0000256" key="2">
    <source>
        <dbReference type="ARBA" id="ARBA00003015"/>
    </source>
</evidence>
<dbReference type="InterPro" id="IPR029063">
    <property type="entry name" value="SAM-dependent_MTases_sf"/>
</dbReference>
<feature type="binding site" evidence="7">
    <location>
        <position position="157"/>
    </location>
    <ligand>
        <name>substrate</name>
    </ligand>
</feature>
<sequence>MNKQKKYLPSFVKRLGRITAAQKANLNDLDLYKTKIKDLKNKNVVLDIGFGNGEYTAAYANAFQEKHLIATEVYLSGIGSLIGLINKNKILNISIFDVDVRLLMDQMPKEFLDSVNILFPDPWQKAKHHKRRLIGEDFLYQLHPLLKPNAKIFVRTDWEDYAEQIRELAEVMSSHFRLERIQNIEFEFKTRFHQRAIKEGREISSFLFTKL</sequence>
<gene>
    <name evidence="7" type="primary">trmB</name>
    <name evidence="8" type="ORF">DBW96_03255</name>
</gene>
<feature type="binding site" evidence="7">
    <location>
        <position position="72"/>
    </location>
    <ligand>
        <name>S-adenosyl-L-methionine</name>
        <dbReference type="ChEBI" id="CHEBI:59789"/>
    </ligand>
</feature>
<comment type="function">
    <text evidence="2 7">Catalyzes the formation of N(7)-methylguanine at position 46 (m7G46) in tRNA.</text>
</comment>
<evidence type="ECO:0000256" key="3">
    <source>
        <dbReference type="ARBA" id="ARBA00022603"/>
    </source>
</evidence>
<dbReference type="PANTHER" id="PTHR23417">
    <property type="entry name" value="3-DEOXY-D-MANNO-OCTULOSONIC-ACID TRANSFERASE/TRNA GUANINE-N 7 - -METHYLTRANSFERASE"/>
    <property type="match status" value="1"/>
</dbReference>
<dbReference type="EMBL" id="QOPE01000023">
    <property type="protein sequence ID" value="RCL40638.1"/>
    <property type="molecule type" value="Genomic_DNA"/>
</dbReference>
<comment type="caution">
    <text evidence="7">Lacks conserved residue(s) required for the propagation of feature annotation.</text>
</comment>
<reference evidence="8 9" key="1">
    <citation type="journal article" date="2018" name="Microbiome">
        <title>Fine metagenomic profile of the Mediterranean stratified and mixed water columns revealed by assembly and recruitment.</title>
        <authorList>
            <person name="Haro-Moreno J.M."/>
            <person name="Lopez-Perez M."/>
            <person name="De La Torre J.R."/>
            <person name="Picazo A."/>
            <person name="Camacho A."/>
            <person name="Rodriguez-Valera F."/>
        </authorList>
    </citation>
    <scope>NUCLEOTIDE SEQUENCE [LARGE SCALE GENOMIC DNA]</scope>
    <source>
        <strain evidence="8">MED-G82</strain>
    </source>
</reference>
<dbReference type="Pfam" id="PF02390">
    <property type="entry name" value="Methyltransf_4"/>
    <property type="match status" value="1"/>
</dbReference>
<dbReference type="GO" id="GO:0008176">
    <property type="term" value="F:tRNA (guanine(46)-N7)-methyltransferase activity"/>
    <property type="evidence" value="ECO:0007669"/>
    <property type="project" value="UniProtKB-UniRule"/>
</dbReference>
<comment type="pathway">
    <text evidence="7">tRNA modification; N(7)-methylguanine-tRNA biosynthesis.</text>
</comment>
<evidence type="ECO:0000313" key="8">
    <source>
        <dbReference type="EMBL" id="RCL40638.1"/>
    </source>
</evidence>
<evidence type="ECO:0000313" key="9">
    <source>
        <dbReference type="Proteomes" id="UP000253307"/>
    </source>
</evidence>
<dbReference type="GO" id="GO:0043527">
    <property type="term" value="C:tRNA methyltransferase complex"/>
    <property type="evidence" value="ECO:0007669"/>
    <property type="project" value="TreeGrafter"/>
</dbReference>
<dbReference type="SUPFAM" id="SSF53335">
    <property type="entry name" value="S-adenosyl-L-methionine-dependent methyltransferases"/>
    <property type="match status" value="1"/>
</dbReference>
<accession>A0A368BTJ0</accession>
<feature type="binding site" evidence="7">
    <location>
        <position position="99"/>
    </location>
    <ligand>
        <name>S-adenosyl-L-methionine</name>
        <dbReference type="ChEBI" id="CHEBI:59789"/>
    </ligand>
</feature>
<evidence type="ECO:0000256" key="4">
    <source>
        <dbReference type="ARBA" id="ARBA00022679"/>
    </source>
</evidence>
<feature type="binding site" evidence="7">
    <location>
        <position position="47"/>
    </location>
    <ligand>
        <name>S-adenosyl-L-methionine</name>
        <dbReference type="ChEBI" id="CHEBI:59789"/>
    </ligand>
</feature>
<feature type="binding site" evidence="7">
    <location>
        <position position="121"/>
    </location>
    <ligand>
        <name>S-adenosyl-L-methionine</name>
        <dbReference type="ChEBI" id="CHEBI:59789"/>
    </ligand>
</feature>
<evidence type="ECO:0000256" key="1">
    <source>
        <dbReference type="ARBA" id="ARBA00000142"/>
    </source>
</evidence>
<keyword evidence="6 7" id="KW-0819">tRNA processing</keyword>
<comment type="caution">
    <text evidence="8">The sequence shown here is derived from an EMBL/GenBank/DDBJ whole genome shotgun (WGS) entry which is preliminary data.</text>
</comment>
<dbReference type="InterPro" id="IPR055361">
    <property type="entry name" value="tRNA_methyltr_TrmB_bact"/>
</dbReference>
<dbReference type="HAMAP" id="MF_01057">
    <property type="entry name" value="tRNA_methyltr_TrmB"/>
    <property type="match status" value="1"/>
</dbReference>
<name>A0A368BTJ0_9GAMM</name>
<dbReference type="Gene3D" id="3.40.50.150">
    <property type="entry name" value="Vaccinia Virus protein VP39"/>
    <property type="match status" value="1"/>
</dbReference>
<dbReference type="InterPro" id="IPR003358">
    <property type="entry name" value="tRNA_(Gua-N-7)_MeTrfase_Trmb"/>
</dbReference>
<dbReference type="PROSITE" id="PS51625">
    <property type="entry name" value="SAM_MT_TRMB"/>
    <property type="match status" value="1"/>
</dbReference>
<protein>
    <recommendedName>
        <fullName evidence="7">tRNA (guanine-N(7)-)-methyltransferase</fullName>
        <ecNumber evidence="7">2.1.1.33</ecNumber>
    </recommendedName>
    <alternativeName>
        <fullName evidence="7">tRNA (guanine(46)-N(7))-methyltransferase</fullName>
    </alternativeName>
    <alternativeName>
        <fullName evidence="7">tRNA(m7G46)-methyltransferase</fullName>
    </alternativeName>
</protein>
<dbReference type="UniPathway" id="UPA00989"/>
<keyword evidence="3 7" id="KW-0489">Methyltransferase</keyword>